<organism evidence="1 2">
    <name type="scientific">Cricetulus griseus</name>
    <name type="common">Chinese hamster</name>
    <name type="synonym">Cricetulus barabensis griseus</name>
    <dbReference type="NCBI Taxonomy" id="10029"/>
    <lineage>
        <taxon>Eukaryota</taxon>
        <taxon>Metazoa</taxon>
        <taxon>Chordata</taxon>
        <taxon>Craniata</taxon>
        <taxon>Vertebrata</taxon>
        <taxon>Euteleostomi</taxon>
        <taxon>Mammalia</taxon>
        <taxon>Eutheria</taxon>
        <taxon>Euarchontoglires</taxon>
        <taxon>Glires</taxon>
        <taxon>Rodentia</taxon>
        <taxon>Myomorpha</taxon>
        <taxon>Muroidea</taxon>
        <taxon>Cricetidae</taxon>
        <taxon>Cricetinae</taxon>
        <taxon>Cricetulus</taxon>
    </lineage>
</organism>
<accession>G3HCS7</accession>
<evidence type="ECO:0000313" key="2">
    <source>
        <dbReference type="Proteomes" id="UP000001075"/>
    </source>
</evidence>
<name>G3HCS7_CRIGR</name>
<dbReference type="EMBL" id="JH000285">
    <property type="protein sequence ID" value="EGV99151.1"/>
    <property type="molecule type" value="Genomic_DNA"/>
</dbReference>
<dbReference type="AlphaFoldDB" id="G3HCS7"/>
<gene>
    <name evidence="1" type="ORF">I79_008292</name>
</gene>
<dbReference type="Proteomes" id="UP000001075">
    <property type="component" value="Unassembled WGS sequence"/>
</dbReference>
<sequence>MLTPRCKITGSSGLQLKAVYLCLLSNCSSFIGHHTVRECELVKTFMDSAPSLTPCSEQMLMINLPAFFFKLKRCLWNFKSPFRFHCVPEKRGGPFELTLPVGHLFVCPFQCNFGVYISELRSLLANLRKIPLPPLKDQVLEHTVLPAKQVTGVHLCHSMAVLLSMPAPVIYYCRSLLFLTFCCK</sequence>
<proteinExistence type="predicted"/>
<dbReference type="InParanoid" id="G3HCS7"/>
<protein>
    <submittedName>
        <fullName evidence="1">Uncharacterized protein</fullName>
    </submittedName>
</protein>
<reference evidence="2" key="1">
    <citation type="journal article" date="2011" name="Nat. Biotechnol.">
        <title>The genomic sequence of the Chinese hamster ovary (CHO)-K1 cell line.</title>
        <authorList>
            <person name="Xu X."/>
            <person name="Nagarajan H."/>
            <person name="Lewis N.E."/>
            <person name="Pan S."/>
            <person name="Cai Z."/>
            <person name="Liu X."/>
            <person name="Chen W."/>
            <person name="Xie M."/>
            <person name="Wang W."/>
            <person name="Hammond S."/>
            <person name="Andersen M.R."/>
            <person name="Neff N."/>
            <person name="Passarelli B."/>
            <person name="Koh W."/>
            <person name="Fan H.C."/>
            <person name="Wang J."/>
            <person name="Gui Y."/>
            <person name="Lee K.H."/>
            <person name="Betenbaugh M.J."/>
            <person name="Quake S.R."/>
            <person name="Famili I."/>
            <person name="Palsson B.O."/>
            <person name="Wang J."/>
        </authorList>
    </citation>
    <scope>NUCLEOTIDE SEQUENCE [LARGE SCALE GENOMIC DNA]</scope>
    <source>
        <strain evidence="2">CHO K1 cell line</strain>
    </source>
</reference>
<evidence type="ECO:0000313" key="1">
    <source>
        <dbReference type="EMBL" id="EGV99151.1"/>
    </source>
</evidence>